<sequence length="477" mass="52161">MTMSAQKIVERIAITWTEGRLENVLERQKQLAALHQSLHRRFDDCARALQQDMYEDLDSPARLAKSEVTAALDAINSLYTQLNFSDVLAKERNLKKGANAARFLVPLGSTLVVQLPSSPIISTLGPLAAALAAGSPTIVLGAPSLPATSNMLGCIILEALDREAFHFEQSADVSTCEAFAQAEYATVVLHSLDTSDRIRPLVLTTNPAVRIIEPYYGIPAGIIDRSVADAIDVVTKRIRLAVQDVPKGNSSRVPRLFFVDESIFTSFKNGMQAQREVASINLDQWLRKQYRGISPRYCTDQSRKQRIPELPVVQGAIILTFSSNSEIVLIPTRSSDHTIDLLNKINASTGSQVIYIFAGGKEGFYLGNFITTSYVYLNDVPVDSLVLTSCRSANATATQGYYFEDFSEMKVMLQVKASTSQSKEGSPAKLNASRVKQFSGGRMSYFEQGLILGATIGIAALVSAGYVSYRVASTFFV</sequence>
<dbReference type="Proteomes" id="UP000596902">
    <property type="component" value="Unassembled WGS sequence"/>
</dbReference>
<dbReference type="Gene3D" id="3.40.605.10">
    <property type="entry name" value="Aldehyde Dehydrogenase, Chain A, domain 1"/>
    <property type="match status" value="1"/>
</dbReference>
<dbReference type="InterPro" id="IPR016162">
    <property type="entry name" value="Ald_DH_N"/>
</dbReference>
<protein>
    <recommendedName>
        <fullName evidence="4">Aldehyde dehydrogenase domain-containing protein</fullName>
    </recommendedName>
</protein>
<accession>A0A8H7BE59</accession>
<reference evidence="2" key="1">
    <citation type="submission" date="2020-01" db="EMBL/GenBank/DDBJ databases">
        <authorList>
            <person name="Feng Z.H.Z."/>
        </authorList>
    </citation>
    <scope>NUCLEOTIDE SEQUENCE</scope>
    <source>
        <strain evidence="2">CBS107.38</strain>
    </source>
</reference>
<feature type="non-terminal residue" evidence="2">
    <location>
        <position position="1"/>
    </location>
</feature>
<keyword evidence="1" id="KW-0472">Membrane</keyword>
<organism evidence="2 3">
    <name type="scientific">Alternaria burnsii</name>
    <dbReference type="NCBI Taxonomy" id="1187904"/>
    <lineage>
        <taxon>Eukaryota</taxon>
        <taxon>Fungi</taxon>
        <taxon>Dikarya</taxon>
        <taxon>Ascomycota</taxon>
        <taxon>Pezizomycotina</taxon>
        <taxon>Dothideomycetes</taxon>
        <taxon>Pleosporomycetidae</taxon>
        <taxon>Pleosporales</taxon>
        <taxon>Pleosporineae</taxon>
        <taxon>Pleosporaceae</taxon>
        <taxon>Alternaria</taxon>
        <taxon>Alternaria sect. Alternaria</taxon>
    </lineage>
</organism>
<feature type="transmembrane region" description="Helical" evidence="1">
    <location>
        <begin position="449"/>
        <end position="469"/>
    </location>
</feature>
<dbReference type="InterPro" id="IPR016161">
    <property type="entry name" value="Ald_DH/histidinol_DH"/>
</dbReference>
<dbReference type="GeneID" id="62199629"/>
<proteinExistence type="predicted"/>
<reference evidence="2" key="2">
    <citation type="submission" date="2020-08" db="EMBL/GenBank/DDBJ databases">
        <title>Draft Genome Sequence of Cumin Blight Pathogen Alternaria burnsii.</title>
        <authorList>
            <person name="Feng Z."/>
        </authorList>
    </citation>
    <scope>NUCLEOTIDE SEQUENCE</scope>
    <source>
        <strain evidence="2">CBS107.38</strain>
    </source>
</reference>
<keyword evidence="3" id="KW-1185">Reference proteome</keyword>
<dbReference type="SUPFAM" id="SSF53720">
    <property type="entry name" value="ALDH-like"/>
    <property type="match status" value="1"/>
</dbReference>
<keyword evidence="1" id="KW-1133">Transmembrane helix</keyword>
<comment type="caution">
    <text evidence="2">The sequence shown here is derived from an EMBL/GenBank/DDBJ whole genome shotgun (WGS) entry which is preliminary data.</text>
</comment>
<keyword evidence="1" id="KW-0812">Transmembrane</keyword>
<evidence type="ECO:0000313" key="3">
    <source>
        <dbReference type="Proteomes" id="UP000596902"/>
    </source>
</evidence>
<gene>
    <name evidence="2" type="ORF">GT037_001404</name>
</gene>
<dbReference type="EMBL" id="JAAABM010000002">
    <property type="protein sequence ID" value="KAF7679753.1"/>
    <property type="molecule type" value="Genomic_DNA"/>
</dbReference>
<evidence type="ECO:0000256" key="1">
    <source>
        <dbReference type="SAM" id="Phobius"/>
    </source>
</evidence>
<evidence type="ECO:0000313" key="2">
    <source>
        <dbReference type="EMBL" id="KAF7679753.1"/>
    </source>
</evidence>
<evidence type="ECO:0008006" key="4">
    <source>
        <dbReference type="Google" id="ProtNLM"/>
    </source>
</evidence>
<dbReference type="GO" id="GO:0016491">
    <property type="term" value="F:oxidoreductase activity"/>
    <property type="evidence" value="ECO:0007669"/>
    <property type="project" value="InterPro"/>
</dbReference>
<name>A0A8H7BE59_9PLEO</name>
<dbReference type="RefSeq" id="XP_038789743.1">
    <property type="nucleotide sequence ID" value="XM_038926451.1"/>
</dbReference>
<dbReference type="AlphaFoldDB" id="A0A8H7BE59"/>